<gene>
    <name evidence="2" type="ORF">HMPREF9336_01327</name>
</gene>
<evidence type="ECO:0000313" key="2">
    <source>
        <dbReference type="EMBL" id="EFV13814.1"/>
    </source>
</evidence>
<keyword evidence="1" id="KW-1133">Transmembrane helix</keyword>
<protein>
    <recommendedName>
        <fullName evidence="4">DoxX family protein</fullName>
    </recommendedName>
</protein>
<dbReference type="AlphaFoldDB" id="E5XPA5"/>
<dbReference type="EMBL" id="ACZI02000003">
    <property type="protein sequence ID" value="EFV13814.1"/>
    <property type="molecule type" value="Genomic_DNA"/>
</dbReference>
<dbReference type="PANTHER" id="PTHR36974">
    <property type="entry name" value="MEMBRANE PROTEIN-RELATED"/>
    <property type="match status" value="1"/>
</dbReference>
<evidence type="ECO:0000256" key="1">
    <source>
        <dbReference type="SAM" id="Phobius"/>
    </source>
</evidence>
<accession>E5XPA5</accession>
<keyword evidence="1" id="KW-0472">Membrane</keyword>
<feature type="transmembrane region" description="Helical" evidence="1">
    <location>
        <begin position="12"/>
        <end position="27"/>
    </location>
</feature>
<sequence>MTTQEGTRTARALLGTAFTAAGIAHIVKHQWFEQLVPESLSRYRKPISAVTAVVQIVGGAAMFVPRLRAAARWSNLALLVPTVPAAFDQINHPDALRKAGIPPALAPVRGVAQILVSALVWWATRPPAEKASTIGVRQIES</sequence>
<dbReference type="eggNOG" id="ENOG502ZSRX">
    <property type="taxonomic scope" value="Bacteria"/>
</dbReference>
<dbReference type="STRING" id="679197.HMPREF9336_01327"/>
<keyword evidence="1" id="KW-0812">Transmembrane</keyword>
<feature type="transmembrane region" description="Helical" evidence="1">
    <location>
        <begin position="47"/>
        <end position="64"/>
    </location>
</feature>
<name>E5XPA5_SEGRC</name>
<evidence type="ECO:0008006" key="4">
    <source>
        <dbReference type="Google" id="ProtNLM"/>
    </source>
</evidence>
<dbReference type="OrthoDB" id="4763102at2"/>
<dbReference type="HOGENOM" id="CLU_151973_0_0_11"/>
<keyword evidence="3" id="KW-1185">Reference proteome</keyword>
<dbReference type="Proteomes" id="UP000004816">
    <property type="component" value="Unassembled WGS sequence"/>
</dbReference>
<proteinExistence type="predicted"/>
<comment type="caution">
    <text evidence="2">The sequence shown here is derived from an EMBL/GenBank/DDBJ whole genome shotgun (WGS) entry which is preliminary data.</text>
</comment>
<evidence type="ECO:0000313" key="3">
    <source>
        <dbReference type="Proteomes" id="UP000004816"/>
    </source>
</evidence>
<dbReference type="PANTHER" id="PTHR36974:SF1">
    <property type="entry name" value="DOXX FAMILY MEMBRANE PROTEIN"/>
    <property type="match status" value="1"/>
</dbReference>
<organism evidence="2 3">
    <name type="scientific">Segniliparus rugosus (strain ATCC BAA-974 / DSM 45345 / CCUG 50838 / CIP 108380 / JCM 13579 / CDC 945)</name>
    <dbReference type="NCBI Taxonomy" id="679197"/>
    <lineage>
        <taxon>Bacteria</taxon>
        <taxon>Bacillati</taxon>
        <taxon>Actinomycetota</taxon>
        <taxon>Actinomycetes</taxon>
        <taxon>Mycobacteriales</taxon>
        <taxon>Segniliparaceae</taxon>
        <taxon>Segniliparus</taxon>
    </lineage>
</organism>
<dbReference type="RefSeq" id="WP_007468918.1">
    <property type="nucleotide sequence ID" value="NZ_KI391954.1"/>
</dbReference>
<reference evidence="2 3" key="1">
    <citation type="journal article" date="2011" name="Stand. Genomic Sci.">
        <title>High quality draft genome sequence of Segniliparus rugosus CDC 945(T)= (ATCC BAA-974(T)).</title>
        <authorList>
            <person name="Earl A.M."/>
            <person name="Desjardins C.A."/>
            <person name="Fitzgerald M.G."/>
            <person name="Arachchi H.M."/>
            <person name="Zeng Q."/>
            <person name="Mehta T."/>
            <person name="Griggs A."/>
            <person name="Birren B.W."/>
            <person name="Toney N.C."/>
            <person name="Carr J."/>
            <person name="Posey J."/>
            <person name="Butler W.R."/>
        </authorList>
    </citation>
    <scope>NUCLEOTIDE SEQUENCE [LARGE SCALE GENOMIC DNA]</scope>
    <source>
        <strain evidence="3">ATCC BAA-974 / DSM 45345 / CCUG 50838 / CIP 108380 / JCM 13579 / CDC 945</strain>
    </source>
</reference>